<keyword evidence="1" id="KW-0812">Transmembrane</keyword>
<dbReference type="Proteomes" id="UP000178099">
    <property type="component" value="Unassembled WGS sequence"/>
</dbReference>
<dbReference type="PANTHER" id="PTHR43649">
    <property type="entry name" value="ARABINOSE-BINDING PROTEIN-RELATED"/>
    <property type="match status" value="1"/>
</dbReference>
<gene>
    <name evidence="2" type="ORF">A3D67_00210</name>
</gene>
<evidence type="ECO:0008006" key="4">
    <source>
        <dbReference type="Google" id="ProtNLM"/>
    </source>
</evidence>
<dbReference type="Pfam" id="PF13416">
    <property type="entry name" value="SBP_bac_8"/>
    <property type="match status" value="1"/>
</dbReference>
<sequence>MNFFQLGILIFFGFFIIFGVLVFSGILPFFDTTPDGVGGEAVLWGAVPAELLRAPLDELNSENKDVFSVRYEEKNEESFDTELVEALASGTGPDMILLPGNLLVRHENKLLPLPYAQMSARTFRDTYAEGSELYLGSTGVLALPFSIDPMVMYWNRDLFTNAGIVGPPEEWDAFLSLAGTLTKKDAALNISKSTIALGDFSNVRNAKDILAMLIIQAGNPIVEVSEGVRRVSLYDQRGLVTPPAQSALRFYTEFANPSTPVYSWNRSLPNSRDMFAAGDLAVYFGRASERKAIAAQSPRLNFDVALVPQIQDVERKTTFAALTGIAVLKNSRNPQTAFYAGYALTGKDFSERFSRVSGVPPARRDLLSKPPKDADIFTPVFYNSALIARSWLDPRPDETERIFSAMVSNVLSGRSTISSAVAKASEDLAALF</sequence>
<feature type="transmembrane region" description="Helical" evidence="1">
    <location>
        <begin position="7"/>
        <end position="30"/>
    </location>
</feature>
<comment type="caution">
    <text evidence="2">The sequence shown here is derived from an EMBL/GenBank/DDBJ whole genome shotgun (WGS) entry which is preliminary data.</text>
</comment>
<accession>A0A1G2DD67</accession>
<dbReference type="Gene3D" id="3.40.190.10">
    <property type="entry name" value="Periplasmic binding protein-like II"/>
    <property type="match status" value="1"/>
</dbReference>
<evidence type="ECO:0000313" key="3">
    <source>
        <dbReference type="Proteomes" id="UP000178099"/>
    </source>
</evidence>
<keyword evidence="1" id="KW-0472">Membrane</keyword>
<evidence type="ECO:0000313" key="2">
    <source>
        <dbReference type="EMBL" id="OGZ11574.1"/>
    </source>
</evidence>
<dbReference type="SUPFAM" id="SSF53850">
    <property type="entry name" value="Periplasmic binding protein-like II"/>
    <property type="match status" value="1"/>
</dbReference>
<proteinExistence type="predicted"/>
<reference evidence="2 3" key="1">
    <citation type="journal article" date="2016" name="Nat. Commun.">
        <title>Thousands of microbial genomes shed light on interconnected biogeochemical processes in an aquifer system.</title>
        <authorList>
            <person name="Anantharaman K."/>
            <person name="Brown C.T."/>
            <person name="Hug L.A."/>
            <person name="Sharon I."/>
            <person name="Castelle C.J."/>
            <person name="Probst A.J."/>
            <person name="Thomas B.C."/>
            <person name="Singh A."/>
            <person name="Wilkins M.J."/>
            <person name="Karaoz U."/>
            <person name="Brodie E.L."/>
            <person name="Williams K.H."/>
            <person name="Hubbard S.S."/>
            <person name="Banfield J.F."/>
        </authorList>
    </citation>
    <scope>NUCLEOTIDE SEQUENCE [LARGE SCALE GENOMIC DNA]</scope>
</reference>
<dbReference type="AlphaFoldDB" id="A0A1G2DD67"/>
<dbReference type="InterPro" id="IPR050490">
    <property type="entry name" value="Bact_solute-bd_prot1"/>
</dbReference>
<dbReference type="EMBL" id="MHLN01000018">
    <property type="protein sequence ID" value="OGZ11574.1"/>
    <property type="molecule type" value="Genomic_DNA"/>
</dbReference>
<name>A0A1G2DD67_9BACT</name>
<dbReference type="PANTHER" id="PTHR43649:SF12">
    <property type="entry name" value="DIACETYLCHITOBIOSE BINDING PROTEIN DASA"/>
    <property type="match status" value="1"/>
</dbReference>
<keyword evidence="1" id="KW-1133">Transmembrane helix</keyword>
<organism evidence="2 3">
    <name type="scientific">Candidatus Lloydbacteria bacterium RIFCSPHIGHO2_02_FULL_51_22</name>
    <dbReference type="NCBI Taxonomy" id="1798663"/>
    <lineage>
        <taxon>Bacteria</taxon>
        <taxon>Candidatus Lloydiibacteriota</taxon>
    </lineage>
</organism>
<evidence type="ECO:0000256" key="1">
    <source>
        <dbReference type="SAM" id="Phobius"/>
    </source>
</evidence>
<dbReference type="InterPro" id="IPR006059">
    <property type="entry name" value="SBP"/>
</dbReference>
<protein>
    <recommendedName>
        <fullName evidence="4">ABC transporter substrate-binding protein</fullName>
    </recommendedName>
</protein>